<dbReference type="RefSeq" id="WP_189879031.1">
    <property type="nucleotide sequence ID" value="NZ_BMWA01000031.1"/>
</dbReference>
<organism evidence="1 2">
    <name type="scientific">Streptomyces viridiviolaceus</name>
    <dbReference type="NCBI Taxonomy" id="68282"/>
    <lineage>
        <taxon>Bacteria</taxon>
        <taxon>Bacillati</taxon>
        <taxon>Actinomycetota</taxon>
        <taxon>Actinomycetes</taxon>
        <taxon>Kitasatosporales</taxon>
        <taxon>Streptomycetaceae</taxon>
        <taxon>Streptomyces</taxon>
    </lineage>
</organism>
<proteinExistence type="predicted"/>
<dbReference type="Pfam" id="PF06013">
    <property type="entry name" value="WXG100"/>
    <property type="match status" value="1"/>
</dbReference>
<protein>
    <submittedName>
        <fullName evidence="1">WXG100 family type VII secretion target</fullName>
    </submittedName>
</protein>
<sequence length="113" mass="12380">MAILDYEQITLEGMNQSAKTHLQTAESHRLSYTQMTRLADEAEAGWSGEAAMHFKSALDSWLANYKVVGAVLDQMHQRIVATGNFQGATHEETTNKTAQVQGVMAAPVPLQGF</sequence>
<dbReference type="Proteomes" id="UP001596409">
    <property type="component" value="Unassembled WGS sequence"/>
</dbReference>
<comment type="caution">
    <text evidence="1">The sequence shown here is derived from an EMBL/GenBank/DDBJ whole genome shotgun (WGS) entry which is preliminary data.</text>
</comment>
<dbReference type="SUPFAM" id="SSF140453">
    <property type="entry name" value="EsxAB dimer-like"/>
    <property type="match status" value="1"/>
</dbReference>
<evidence type="ECO:0000313" key="2">
    <source>
        <dbReference type="Proteomes" id="UP001596409"/>
    </source>
</evidence>
<evidence type="ECO:0000313" key="1">
    <source>
        <dbReference type="EMBL" id="MFC7016168.1"/>
    </source>
</evidence>
<name>A0ABW2ECP9_9ACTN</name>
<gene>
    <name evidence="1" type="ORF">ACFQMH_31650</name>
</gene>
<keyword evidence="2" id="KW-1185">Reference proteome</keyword>
<accession>A0ABW2ECP9</accession>
<dbReference type="InterPro" id="IPR036689">
    <property type="entry name" value="ESAT-6-like_sf"/>
</dbReference>
<dbReference type="Gene3D" id="1.10.287.1060">
    <property type="entry name" value="ESAT-6-like"/>
    <property type="match status" value="1"/>
</dbReference>
<reference evidence="2" key="1">
    <citation type="journal article" date="2019" name="Int. J. Syst. Evol. Microbiol.">
        <title>The Global Catalogue of Microorganisms (GCM) 10K type strain sequencing project: providing services to taxonomists for standard genome sequencing and annotation.</title>
        <authorList>
            <consortium name="The Broad Institute Genomics Platform"/>
            <consortium name="The Broad Institute Genome Sequencing Center for Infectious Disease"/>
            <person name="Wu L."/>
            <person name="Ma J."/>
        </authorList>
    </citation>
    <scope>NUCLEOTIDE SEQUENCE [LARGE SCALE GENOMIC DNA]</scope>
    <source>
        <strain evidence="2">JCM 4855</strain>
    </source>
</reference>
<dbReference type="InterPro" id="IPR010310">
    <property type="entry name" value="T7SS_ESAT-6-like"/>
</dbReference>
<dbReference type="EMBL" id="JBHSYM010000075">
    <property type="protein sequence ID" value="MFC7016168.1"/>
    <property type="molecule type" value="Genomic_DNA"/>
</dbReference>